<accession>A0A9Q0EQD5</accession>
<reference evidence="2" key="1">
    <citation type="submission" date="2022-07" db="EMBL/GenBank/DDBJ databases">
        <title>Chromosome-level genome of Muraenolepis orangiensis.</title>
        <authorList>
            <person name="Kim J."/>
        </authorList>
    </citation>
    <scope>NUCLEOTIDE SEQUENCE</scope>
    <source>
        <strain evidence="2">KU_S4_2022</strain>
        <tissue evidence="2">Muscle</tissue>
    </source>
</reference>
<sequence length="83" mass="9297">MMHSSNTAFPSSDESRVEPQESRFIMSVRDQSTPQGPHENKTEWNQGDHPHSSSPSGRTRYAAADLWMEQLPQTAGMPVIDGR</sequence>
<proteinExistence type="predicted"/>
<protein>
    <submittedName>
        <fullName evidence="2">Uncharacterized protein</fullName>
    </submittedName>
</protein>
<gene>
    <name evidence="2" type="ORF">NHX12_022540</name>
</gene>
<evidence type="ECO:0000256" key="1">
    <source>
        <dbReference type="SAM" id="MobiDB-lite"/>
    </source>
</evidence>
<comment type="caution">
    <text evidence="2">The sequence shown here is derived from an EMBL/GenBank/DDBJ whole genome shotgun (WGS) entry which is preliminary data.</text>
</comment>
<name>A0A9Q0EQD5_9TELE</name>
<feature type="compositionally biased region" description="Basic and acidic residues" evidence="1">
    <location>
        <begin position="38"/>
        <end position="51"/>
    </location>
</feature>
<dbReference type="Proteomes" id="UP001148018">
    <property type="component" value="Unassembled WGS sequence"/>
</dbReference>
<keyword evidence="3" id="KW-1185">Reference proteome</keyword>
<organism evidence="2 3">
    <name type="scientific">Muraenolepis orangiensis</name>
    <name type="common">Patagonian moray cod</name>
    <dbReference type="NCBI Taxonomy" id="630683"/>
    <lineage>
        <taxon>Eukaryota</taxon>
        <taxon>Metazoa</taxon>
        <taxon>Chordata</taxon>
        <taxon>Craniata</taxon>
        <taxon>Vertebrata</taxon>
        <taxon>Euteleostomi</taxon>
        <taxon>Actinopterygii</taxon>
        <taxon>Neopterygii</taxon>
        <taxon>Teleostei</taxon>
        <taxon>Neoteleostei</taxon>
        <taxon>Acanthomorphata</taxon>
        <taxon>Zeiogadaria</taxon>
        <taxon>Gadariae</taxon>
        <taxon>Gadiformes</taxon>
        <taxon>Muraenolepidoidei</taxon>
        <taxon>Muraenolepididae</taxon>
        <taxon>Muraenolepis</taxon>
    </lineage>
</organism>
<evidence type="ECO:0000313" key="2">
    <source>
        <dbReference type="EMBL" id="KAJ3610448.1"/>
    </source>
</evidence>
<dbReference type="AlphaFoldDB" id="A0A9Q0EQD5"/>
<feature type="compositionally biased region" description="Polar residues" evidence="1">
    <location>
        <begin position="1"/>
        <end position="12"/>
    </location>
</feature>
<evidence type="ECO:0000313" key="3">
    <source>
        <dbReference type="Proteomes" id="UP001148018"/>
    </source>
</evidence>
<feature type="region of interest" description="Disordered" evidence="1">
    <location>
        <begin position="1"/>
        <end position="83"/>
    </location>
</feature>
<dbReference type="EMBL" id="JANIIK010000038">
    <property type="protein sequence ID" value="KAJ3610448.1"/>
    <property type="molecule type" value="Genomic_DNA"/>
</dbReference>